<sequence>MVAYPPLKAVRYFEAAARHLSFSKAAEELSVTHSAISHQIKALESWLGVPLFERGTRQVALTDAGRRFLPPVRSGLLQIAEAARDVSIATRGGPIVVSVLPSVAARWLVPKLHDFRSRHPDIDVRISATGRVETIGDGDIDIAIRFGRGHWSGVTAELLLANDLFPVCSPKLPSEDKPLKEPRDLLQYPLLTDSDWAGANYDFWRDWLTAAGVEDARYRPGLSFNVSNLLMQAAVDGLGIAIGNTMLAGEDLRQGRLIRPFDFTVWPDSGFYVCYAKSALQRPKIKAFRDWLFDQIEVDRQMQQGPNGRGPVTSGILQPATPEKIGA</sequence>
<dbReference type="RefSeq" id="WP_320507188.1">
    <property type="nucleotide sequence ID" value="NZ_JAXCLW010000001.1"/>
</dbReference>
<keyword evidence="4" id="KW-0804">Transcription</keyword>
<comment type="similarity">
    <text evidence="1">Belongs to the LysR transcriptional regulatory family.</text>
</comment>
<dbReference type="InterPro" id="IPR058163">
    <property type="entry name" value="LysR-type_TF_proteobact-type"/>
</dbReference>
<comment type="caution">
    <text evidence="7">The sequence shown here is derived from an EMBL/GenBank/DDBJ whole genome shotgun (WGS) entry which is preliminary data.</text>
</comment>
<evidence type="ECO:0000313" key="8">
    <source>
        <dbReference type="Proteomes" id="UP001279642"/>
    </source>
</evidence>
<protein>
    <submittedName>
        <fullName evidence="7">Transcriptional regulator GcvA</fullName>
    </submittedName>
</protein>
<proteinExistence type="inferred from homology"/>
<dbReference type="InterPro" id="IPR036388">
    <property type="entry name" value="WH-like_DNA-bd_sf"/>
</dbReference>
<feature type="region of interest" description="Disordered" evidence="5">
    <location>
        <begin position="303"/>
        <end position="327"/>
    </location>
</feature>
<dbReference type="PANTHER" id="PTHR30537:SF74">
    <property type="entry name" value="HTH-TYPE TRANSCRIPTIONAL REGULATOR TRPI"/>
    <property type="match status" value="1"/>
</dbReference>
<evidence type="ECO:0000256" key="1">
    <source>
        <dbReference type="ARBA" id="ARBA00009437"/>
    </source>
</evidence>
<dbReference type="Gene3D" id="3.40.190.10">
    <property type="entry name" value="Periplasmic binding protein-like II"/>
    <property type="match status" value="2"/>
</dbReference>
<keyword evidence="8" id="KW-1185">Reference proteome</keyword>
<dbReference type="PROSITE" id="PS50931">
    <property type="entry name" value="HTH_LYSR"/>
    <property type="match status" value="1"/>
</dbReference>
<evidence type="ECO:0000256" key="2">
    <source>
        <dbReference type="ARBA" id="ARBA00023015"/>
    </source>
</evidence>
<dbReference type="SUPFAM" id="SSF46785">
    <property type="entry name" value="Winged helix' DNA-binding domain"/>
    <property type="match status" value="1"/>
</dbReference>
<dbReference type="InterPro" id="IPR005119">
    <property type="entry name" value="LysR_subst-bd"/>
</dbReference>
<dbReference type="PRINTS" id="PR00039">
    <property type="entry name" value="HTHLYSR"/>
</dbReference>
<keyword evidence="3" id="KW-0238">DNA-binding</keyword>
<accession>A0ABU5E7K1</accession>
<feature type="domain" description="HTH lysR-type" evidence="6">
    <location>
        <begin position="5"/>
        <end position="62"/>
    </location>
</feature>
<dbReference type="SUPFAM" id="SSF53850">
    <property type="entry name" value="Periplasmic binding protein-like II"/>
    <property type="match status" value="1"/>
</dbReference>
<dbReference type="Pfam" id="PF03466">
    <property type="entry name" value="LysR_substrate"/>
    <property type="match status" value="1"/>
</dbReference>
<organism evidence="7 8">
    <name type="scientific">Dongia soli</name>
    <dbReference type="NCBI Taxonomy" id="600628"/>
    <lineage>
        <taxon>Bacteria</taxon>
        <taxon>Pseudomonadati</taxon>
        <taxon>Pseudomonadota</taxon>
        <taxon>Alphaproteobacteria</taxon>
        <taxon>Rhodospirillales</taxon>
        <taxon>Dongiaceae</taxon>
        <taxon>Dongia</taxon>
    </lineage>
</organism>
<evidence type="ECO:0000256" key="5">
    <source>
        <dbReference type="SAM" id="MobiDB-lite"/>
    </source>
</evidence>
<dbReference type="Gene3D" id="1.10.10.10">
    <property type="entry name" value="Winged helix-like DNA-binding domain superfamily/Winged helix DNA-binding domain"/>
    <property type="match status" value="1"/>
</dbReference>
<evidence type="ECO:0000259" key="6">
    <source>
        <dbReference type="PROSITE" id="PS50931"/>
    </source>
</evidence>
<dbReference type="PANTHER" id="PTHR30537">
    <property type="entry name" value="HTH-TYPE TRANSCRIPTIONAL REGULATOR"/>
    <property type="match status" value="1"/>
</dbReference>
<dbReference type="CDD" id="cd08432">
    <property type="entry name" value="PBP2_GcdR_TrpI_HvrB_AmpR_like"/>
    <property type="match status" value="1"/>
</dbReference>
<keyword evidence="2" id="KW-0805">Transcription regulation</keyword>
<evidence type="ECO:0000313" key="7">
    <source>
        <dbReference type="EMBL" id="MDY0882158.1"/>
    </source>
</evidence>
<dbReference type="NCBIfam" id="NF008352">
    <property type="entry name" value="PRK11139.1"/>
    <property type="match status" value="1"/>
</dbReference>
<name>A0ABU5E7K1_9PROT</name>
<dbReference type="InterPro" id="IPR036390">
    <property type="entry name" value="WH_DNA-bd_sf"/>
</dbReference>
<evidence type="ECO:0000256" key="3">
    <source>
        <dbReference type="ARBA" id="ARBA00023125"/>
    </source>
</evidence>
<evidence type="ECO:0000256" key="4">
    <source>
        <dbReference type="ARBA" id="ARBA00023163"/>
    </source>
</evidence>
<dbReference type="InterPro" id="IPR000847">
    <property type="entry name" value="LysR_HTH_N"/>
</dbReference>
<reference evidence="7 8" key="1">
    <citation type="journal article" date="2016" name="Antonie Van Leeuwenhoek">
        <title>Dongia soli sp. nov., isolated from soil from Dokdo, Korea.</title>
        <authorList>
            <person name="Kim D.U."/>
            <person name="Lee H."/>
            <person name="Kim H."/>
            <person name="Kim S.G."/>
            <person name="Ka J.O."/>
        </authorList>
    </citation>
    <scope>NUCLEOTIDE SEQUENCE [LARGE SCALE GENOMIC DNA]</scope>
    <source>
        <strain evidence="7 8">D78</strain>
    </source>
</reference>
<dbReference type="Pfam" id="PF00126">
    <property type="entry name" value="HTH_1"/>
    <property type="match status" value="1"/>
</dbReference>
<dbReference type="Proteomes" id="UP001279642">
    <property type="component" value="Unassembled WGS sequence"/>
</dbReference>
<gene>
    <name evidence="7" type="ORF">SMD27_04840</name>
</gene>
<dbReference type="EMBL" id="JAXCLW010000001">
    <property type="protein sequence ID" value="MDY0882158.1"/>
    <property type="molecule type" value="Genomic_DNA"/>
</dbReference>